<sequence length="507" mass="57579">MQMQQCDTLTYVTECPISAFLNETIVSYLIEVIDDSLNQFSSEDIQYTVTGPDIDIQYEYFEFLVSGQPAGAHFEIDVLNKGKIPSPSTKIIIKNDGLEIASSTVDSLLPMKTQRISLNCNLAAGIYDLIAYANPDTEFYELKYSNNVQSKEFYINNFIISPEVQSTHSSLDSNLVVIFPSGIVNDSCYFYINKYEENPQTSLQPDISQILLKDGLKISYEIGIFDSTELTESGTFQNNKNITLTFNYSETDSLTQSLEKERNFKIYRYKPEFMHWFLLGGDIYPENDAITYSFIDRPGIYSLFQNNDLTPPKIDVNVEGQEFTNGEYVDDNATFSFLLEDDNGIDVEKIKIFLSGEEVTNYSISKQNLNLVPVKYQIDVDKGSYTIIISVSDVNGNYQECVVNFSVQKEFNIIHIGNYPNPVRSVTSDPNNEGRTRFTYTLTDDADDIKIKIFTVSGRLVNTLSDLPTTVGYHEYPRATKGWDCIDYDGRKLANGVYFWKIIAKKG</sequence>
<evidence type="ECO:0000259" key="1">
    <source>
        <dbReference type="Pfam" id="PF07705"/>
    </source>
</evidence>
<protein>
    <recommendedName>
        <fullName evidence="1">CARDB domain-containing protein</fullName>
    </recommendedName>
</protein>
<dbReference type="EMBL" id="QNBD01000178">
    <property type="protein sequence ID" value="RKX69636.1"/>
    <property type="molecule type" value="Genomic_DNA"/>
</dbReference>
<organism evidence="2 3">
    <name type="scientific">candidate division TA06 bacterium</name>
    <dbReference type="NCBI Taxonomy" id="2250710"/>
    <lineage>
        <taxon>Bacteria</taxon>
        <taxon>Bacteria division TA06</taxon>
    </lineage>
</organism>
<proteinExistence type="predicted"/>
<dbReference type="InterPro" id="IPR011635">
    <property type="entry name" value="CARDB"/>
</dbReference>
<name>A0A660SHK7_UNCT6</name>
<dbReference type="Pfam" id="PF07705">
    <property type="entry name" value="CARDB"/>
    <property type="match status" value="1"/>
</dbReference>
<evidence type="ECO:0000313" key="2">
    <source>
        <dbReference type="EMBL" id="RKX69636.1"/>
    </source>
</evidence>
<feature type="domain" description="CARDB" evidence="1">
    <location>
        <begin position="73"/>
        <end position="150"/>
    </location>
</feature>
<comment type="caution">
    <text evidence="2">The sequence shown here is derived from an EMBL/GenBank/DDBJ whole genome shotgun (WGS) entry which is preliminary data.</text>
</comment>
<reference evidence="2 3" key="1">
    <citation type="submission" date="2018-06" db="EMBL/GenBank/DDBJ databases">
        <title>Extensive metabolic versatility and redundancy in microbially diverse, dynamic hydrothermal sediments.</title>
        <authorList>
            <person name="Dombrowski N."/>
            <person name="Teske A."/>
            <person name="Baker B.J."/>
        </authorList>
    </citation>
    <scope>NUCLEOTIDE SEQUENCE [LARGE SCALE GENOMIC DNA]</scope>
    <source>
        <strain evidence="2">B10_G13</strain>
    </source>
</reference>
<evidence type="ECO:0000313" key="3">
    <source>
        <dbReference type="Proteomes" id="UP000271125"/>
    </source>
</evidence>
<feature type="non-terminal residue" evidence="2">
    <location>
        <position position="507"/>
    </location>
</feature>
<accession>A0A660SHK7</accession>
<dbReference type="InterPro" id="IPR013783">
    <property type="entry name" value="Ig-like_fold"/>
</dbReference>
<gene>
    <name evidence="2" type="ORF">DRP43_04180</name>
</gene>
<dbReference type="Proteomes" id="UP000271125">
    <property type="component" value="Unassembled WGS sequence"/>
</dbReference>
<dbReference type="Gene3D" id="2.60.40.4070">
    <property type="match status" value="1"/>
</dbReference>
<dbReference type="AlphaFoldDB" id="A0A660SHK7"/>
<dbReference type="Gene3D" id="2.60.40.10">
    <property type="entry name" value="Immunoglobulins"/>
    <property type="match status" value="1"/>
</dbReference>